<dbReference type="EMBL" id="JAAYYV010000191">
    <property type="protein sequence ID" value="NLF54184.1"/>
    <property type="molecule type" value="Genomic_DNA"/>
</dbReference>
<dbReference type="SUPFAM" id="SSF52172">
    <property type="entry name" value="CheY-like"/>
    <property type="match status" value="1"/>
</dbReference>
<accession>A0A7X7LVK2</accession>
<dbReference type="InterPro" id="IPR013587">
    <property type="entry name" value="Nitrate/nitrite_sensing"/>
</dbReference>
<evidence type="ECO:0000313" key="4">
    <source>
        <dbReference type="Proteomes" id="UP000536534"/>
    </source>
</evidence>
<comment type="caution">
    <text evidence="3">The sequence shown here is derived from an EMBL/GenBank/DDBJ whole genome shotgun (WGS) entry which is preliminary data.</text>
</comment>
<organism evidence="3 4">
    <name type="scientific">Thauera phenolivorans</name>
    <dbReference type="NCBI Taxonomy" id="1792543"/>
    <lineage>
        <taxon>Bacteria</taxon>
        <taxon>Pseudomonadati</taxon>
        <taxon>Pseudomonadota</taxon>
        <taxon>Betaproteobacteria</taxon>
        <taxon>Rhodocyclales</taxon>
        <taxon>Zoogloeaceae</taxon>
        <taxon>Thauera</taxon>
    </lineage>
</organism>
<dbReference type="AlphaFoldDB" id="A0A7X7LVK2"/>
<proteinExistence type="predicted"/>
<dbReference type="PROSITE" id="PS50906">
    <property type="entry name" value="NIT"/>
    <property type="match status" value="1"/>
</dbReference>
<feature type="domain" description="NIT" evidence="1">
    <location>
        <begin position="30"/>
        <end position="282"/>
    </location>
</feature>
<dbReference type="SMART" id="SM01012">
    <property type="entry name" value="ANTAR"/>
    <property type="match status" value="1"/>
</dbReference>
<dbReference type="InterPro" id="IPR005561">
    <property type="entry name" value="ANTAR"/>
</dbReference>
<evidence type="ECO:0000259" key="2">
    <source>
        <dbReference type="PROSITE" id="PS50921"/>
    </source>
</evidence>
<sequence length="407" mass="43433">MKSVVDYLAAARQCEIRALERLHAACELVSDIARLVHVLQKERGSSSVFLASGGRRFADQRSQRIAECLGAEAALRERLAALEPEAGGDARLFTRIAAVVHGLDGLTALREGIGSLALKPEQACAAFDRLIADLLAVVFEAADSAGDPAISRALVAMFNFMQGKELAGQEHAAGGLLLASGRADATHRDRLLHLIEAQQRCFGVFAEFGEIDVVARWRAAEAEAAMGELERLRGMLCTARPGAALKAALSESWFACCTTRIDAMKNIEAQLAAGLQQLCVDETADARATLGELALPASAAPGGPPAVFVDAAQAADPIVAGEAGPRLGRSLLDMLQAQSRRLQSISDELHAVRGALEERKLIERAKGLLMAEEGLSEDAAYRQLRRLAMQRGERLVAVARAFLAGRR</sequence>
<dbReference type="Proteomes" id="UP000536534">
    <property type="component" value="Unassembled WGS sequence"/>
</dbReference>
<evidence type="ECO:0000313" key="3">
    <source>
        <dbReference type="EMBL" id="NLF54184.1"/>
    </source>
</evidence>
<dbReference type="InterPro" id="IPR010910">
    <property type="entry name" value="Nitrate/nitrite_sensing_bac"/>
</dbReference>
<name>A0A7X7LVK2_9RHOO</name>
<dbReference type="Gene3D" id="1.10.10.10">
    <property type="entry name" value="Winged helix-like DNA-binding domain superfamily/Winged helix DNA-binding domain"/>
    <property type="match status" value="1"/>
</dbReference>
<dbReference type="Pfam" id="PF08376">
    <property type="entry name" value="NIT"/>
    <property type="match status" value="1"/>
</dbReference>
<dbReference type="Pfam" id="PF03861">
    <property type="entry name" value="ANTAR"/>
    <property type="match status" value="1"/>
</dbReference>
<dbReference type="InterPro" id="IPR011006">
    <property type="entry name" value="CheY-like_superfamily"/>
</dbReference>
<feature type="domain" description="ANTAR" evidence="2">
    <location>
        <begin position="342"/>
        <end position="403"/>
    </location>
</feature>
<protein>
    <submittedName>
        <fullName evidence="3">ANTAR domain-containing protein</fullName>
    </submittedName>
</protein>
<reference evidence="3 4" key="1">
    <citation type="journal article" date="2020" name="Biotechnol. Biofuels">
        <title>New insights from the biogas microbiome by comprehensive genome-resolved metagenomics of nearly 1600 species originating from multiple anaerobic digesters.</title>
        <authorList>
            <person name="Campanaro S."/>
            <person name="Treu L."/>
            <person name="Rodriguez-R L.M."/>
            <person name="Kovalovszki A."/>
            <person name="Ziels R.M."/>
            <person name="Maus I."/>
            <person name="Zhu X."/>
            <person name="Kougias P.G."/>
            <person name="Basile A."/>
            <person name="Luo G."/>
            <person name="Schluter A."/>
            <person name="Konstantinidis K.T."/>
            <person name="Angelidaki I."/>
        </authorList>
    </citation>
    <scope>NUCLEOTIDE SEQUENCE [LARGE SCALE GENOMIC DNA]</scope>
    <source>
        <strain evidence="3">AS06rmzACSIP_256</strain>
    </source>
</reference>
<gene>
    <name evidence="3" type="ORF">GX576_07275</name>
</gene>
<evidence type="ECO:0000259" key="1">
    <source>
        <dbReference type="PROSITE" id="PS50906"/>
    </source>
</evidence>
<dbReference type="InterPro" id="IPR036388">
    <property type="entry name" value="WH-like_DNA-bd_sf"/>
</dbReference>
<dbReference type="PROSITE" id="PS50921">
    <property type="entry name" value="ANTAR"/>
    <property type="match status" value="1"/>
</dbReference>
<dbReference type="GO" id="GO:0003723">
    <property type="term" value="F:RNA binding"/>
    <property type="evidence" value="ECO:0007669"/>
    <property type="project" value="InterPro"/>
</dbReference>